<evidence type="ECO:0000313" key="4">
    <source>
        <dbReference type="Proteomes" id="UP000298663"/>
    </source>
</evidence>
<evidence type="ECO:0000256" key="2">
    <source>
        <dbReference type="SAM" id="SignalP"/>
    </source>
</evidence>
<evidence type="ECO:0000313" key="3">
    <source>
        <dbReference type="EMBL" id="TMS34378.1"/>
    </source>
</evidence>
<feature type="compositionally biased region" description="Low complexity" evidence="1">
    <location>
        <begin position="38"/>
        <end position="61"/>
    </location>
</feature>
<proteinExistence type="predicted"/>
<feature type="region of interest" description="Disordered" evidence="1">
    <location>
        <begin position="191"/>
        <end position="219"/>
    </location>
</feature>
<feature type="compositionally biased region" description="Low complexity" evidence="1">
    <location>
        <begin position="73"/>
        <end position="82"/>
    </location>
</feature>
<dbReference type="Proteomes" id="UP000298663">
    <property type="component" value="Unassembled WGS sequence"/>
</dbReference>
<feature type="chain" id="PRO_5020528655" description="C6 domain-containing protein" evidence="2">
    <location>
        <begin position="21"/>
        <end position="404"/>
    </location>
</feature>
<dbReference type="EMBL" id="AZBU02000001">
    <property type="protein sequence ID" value="TMS34378.1"/>
    <property type="molecule type" value="Genomic_DNA"/>
</dbReference>
<protein>
    <recommendedName>
        <fullName evidence="5">C6 domain-containing protein</fullName>
    </recommendedName>
</protein>
<reference evidence="3 4" key="1">
    <citation type="journal article" date="2015" name="Genome Biol.">
        <title>Comparative genomics of Steinernema reveals deeply conserved gene regulatory networks.</title>
        <authorList>
            <person name="Dillman A.R."/>
            <person name="Macchietto M."/>
            <person name="Porter C.F."/>
            <person name="Rogers A."/>
            <person name="Williams B."/>
            <person name="Antoshechkin I."/>
            <person name="Lee M.M."/>
            <person name="Goodwin Z."/>
            <person name="Lu X."/>
            <person name="Lewis E.E."/>
            <person name="Goodrich-Blair H."/>
            <person name="Stock S.P."/>
            <person name="Adams B.J."/>
            <person name="Sternberg P.W."/>
            <person name="Mortazavi A."/>
        </authorList>
    </citation>
    <scope>NUCLEOTIDE SEQUENCE [LARGE SCALE GENOMIC DNA]</scope>
    <source>
        <strain evidence="3 4">ALL</strain>
    </source>
</reference>
<feature type="region of interest" description="Disordered" evidence="1">
    <location>
        <begin position="33"/>
        <end position="82"/>
    </location>
</feature>
<evidence type="ECO:0008006" key="5">
    <source>
        <dbReference type="Google" id="ProtNLM"/>
    </source>
</evidence>
<keyword evidence="4" id="KW-1185">Reference proteome</keyword>
<feature type="signal peptide" evidence="2">
    <location>
        <begin position="1"/>
        <end position="20"/>
    </location>
</feature>
<comment type="caution">
    <text evidence="3">The sequence shown here is derived from an EMBL/GenBank/DDBJ whole genome shotgun (WGS) entry which is preliminary data.</text>
</comment>
<gene>
    <name evidence="3" type="ORF">L596_001988</name>
</gene>
<dbReference type="AlphaFoldDB" id="A0A4U8URS6"/>
<sequence length="404" mass="42606">MNRSFLFSLVVSGFYVLVCSACMATQNSDPPITQFDDNAPAAPAAAGSAAGAASPQNALQAPSLTANDPSQKTAASMTTTAAATTAQSNMRVASFSSQNAAPARLQAFNDPPPFFPRPAPLVKNPAIESVRTALKDNSSLTTSTAKPSQTSGIRELTSVSSTSSHPLIPSTTVPQGTSSAVLFSATSTTLSSNSFKTSSSTTPVSTSLPTSLTSTTSSTAISLTKLPPTMSIRTTLKPMFLIASVRTRQPSHTTMRDDGNDGDERYKNIGTIFSSNSTAALTSPPDPDVGRTAKITNPFTIFNVGCTSCQRKNLILARSRSGNDIEPEFMWAALDRTGCYTESFRCSTQNKRGVVVILNDLFRSANTGEATVPIHLTCNSRGRWTLLAAAVKQIEVHRIACLSM</sequence>
<keyword evidence="2" id="KW-0732">Signal</keyword>
<accession>A0A4U8URS6</accession>
<organism evidence="3 4">
    <name type="scientific">Steinernema carpocapsae</name>
    <name type="common">Entomopathogenic nematode</name>
    <dbReference type="NCBI Taxonomy" id="34508"/>
    <lineage>
        <taxon>Eukaryota</taxon>
        <taxon>Metazoa</taxon>
        <taxon>Ecdysozoa</taxon>
        <taxon>Nematoda</taxon>
        <taxon>Chromadorea</taxon>
        <taxon>Rhabditida</taxon>
        <taxon>Tylenchina</taxon>
        <taxon>Panagrolaimomorpha</taxon>
        <taxon>Strongyloidoidea</taxon>
        <taxon>Steinernematidae</taxon>
        <taxon>Steinernema</taxon>
    </lineage>
</organism>
<name>A0A4U8URS6_STECR</name>
<reference evidence="3 4" key="2">
    <citation type="journal article" date="2019" name="G3 (Bethesda)">
        <title>Hybrid Assembly of the Genome of the Entomopathogenic Nematode Steinernema carpocapsae Identifies the X-Chromosome.</title>
        <authorList>
            <person name="Serra L."/>
            <person name="Macchietto M."/>
            <person name="Macias-Munoz A."/>
            <person name="McGill C.J."/>
            <person name="Rodriguez I.M."/>
            <person name="Rodriguez B."/>
            <person name="Murad R."/>
            <person name="Mortazavi A."/>
        </authorList>
    </citation>
    <scope>NUCLEOTIDE SEQUENCE [LARGE SCALE GENOMIC DNA]</scope>
    <source>
        <strain evidence="3 4">ALL</strain>
    </source>
</reference>
<feature type="compositionally biased region" description="Polar residues" evidence="1">
    <location>
        <begin position="62"/>
        <end position="72"/>
    </location>
</feature>
<evidence type="ECO:0000256" key="1">
    <source>
        <dbReference type="SAM" id="MobiDB-lite"/>
    </source>
</evidence>
<feature type="region of interest" description="Disordered" evidence="1">
    <location>
        <begin position="135"/>
        <end position="175"/>
    </location>
</feature>